<dbReference type="AlphaFoldDB" id="A0A419AS86"/>
<organism evidence="1 2">
    <name type="scientific">Pectobacterium carotovorum</name>
    <name type="common">Erwinia carotovora</name>
    <dbReference type="NCBI Taxonomy" id="554"/>
    <lineage>
        <taxon>Bacteria</taxon>
        <taxon>Pseudomonadati</taxon>
        <taxon>Pseudomonadota</taxon>
        <taxon>Gammaproteobacteria</taxon>
        <taxon>Enterobacterales</taxon>
        <taxon>Pectobacteriaceae</taxon>
        <taxon>Pectobacterium</taxon>
    </lineage>
</organism>
<dbReference type="EMBL" id="QZDH01000053">
    <property type="protein sequence ID" value="RJL48592.1"/>
    <property type="molecule type" value="Genomic_DNA"/>
</dbReference>
<reference evidence="1 2" key="1">
    <citation type="submission" date="2018-09" db="EMBL/GenBank/DDBJ databases">
        <title>Phylogenetic diversity of Pectobacterium and Dickeya strains causing blackleg disease of potato in Morocco.</title>
        <authorList>
            <person name="Oulghazi S."/>
            <person name="Moumni M."/>
            <person name="Faure D."/>
        </authorList>
    </citation>
    <scope>NUCLEOTIDE SEQUENCE [LARGE SCALE GENOMIC DNA]</scope>
    <source>
        <strain evidence="1 2">S1.15.11.2D</strain>
    </source>
</reference>
<name>A0A419AS86_PECCA</name>
<dbReference type="Proteomes" id="UP000283655">
    <property type="component" value="Unassembled WGS sequence"/>
</dbReference>
<gene>
    <name evidence="1" type="ORF">D5071_17855</name>
</gene>
<comment type="caution">
    <text evidence="1">The sequence shown here is derived from an EMBL/GenBank/DDBJ whole genome shotgun (WGS) entry which is preliminary data.</text>
</comment>
<proteinExistence type="predicted"/>
<evidence type="ECO:0000313" key="1">
    <source>
        <dbReference type="EMBL" id="RJL48592.1"/>
    </source>
</evidence>
<evidence type="ECO:0000313" key="2">
    <source>
        <dbReference type="Proteomes" id="UP000283655"/>
    </source>
</evidence>
<sequence>MTASNMDVSSLAPREIFADAYALTEAKDPESYSSLLSKIELVNSPAVDVFKKRPNETLLAHAAFDDLAQSSLPSAFRNATLSDEGEAIKNLLGMISPHISTEKDKNKFDNIIKTLMEANGKEKKEQVVDKALAELVISYGKAPFEACLAKFYALCVEAWKAAHPDMQGDMTHDRVFNEQSPRIFSMLDPIIKEMTKSSNNLWGQLAQQTEYLRDSITALSKTIRPLEAPKNPQPANQVPNPERPAVMNTPSAGLGGGMNGWPGIHFAPVVHGGISTGGHVSITGGNHSLGNR</sequence>
<accession>A0A419AS86</accession>
<protein>
    <submittedName>
        <fullName evidence="1">Uncharacterized protein</fullName>
    </submittedName>
</protein>